<evidence type="ECO:0000313" key="3">
    <source>
        <dbReference type="Proteomes" id="UP001595897"/>
    </source>
</evidence>
<comment type="similarity">
    <text evidence="1">Belongs to the methyltransferase superfamily. RsmJ family.</text>
</comment>
<name>A0ABV9LYF9_9ALTE</name>
<keyword evidence="1" id="KW-0808">Transferase</keyword>
<dbReference type="SUPFAM" id="SSF53335">
    <property type="entry name" value="S-adenosyl-L-methionine-dependent methyltransferases"/>
    <property type="match status" value="1"/>
</dbReference>
<feature type="binding site" evidence="1">
    <location>
        <position position="188"/>
    </location>
    <ligand>
        <name>S-adenosyl-L-methionine</name>
        <dbReference type="ChEBI" id="CHEBI:59789"/>
    </ligand>
</feature>
<sequence length="268" mass="29493">MTHTVILIEDTGSLLAHERAHALSAKTGFSVHEIKPNKPPKQFNQAQWQLVYTQNGLALRLSSEPSWSDIRVDFASAALQYRKQHGGGKNEAIAKAIGIKGKQSLNVVDCTAGMGTDSFVMASVGAKVTMLERSPVIAALLEDALLRLEDADDAFAQSLQLHKQDATDFLCEAINSSAPQNIDVVYLDPMFPHKKKSALVKKEMQAFQMLLGPDSDSEQLLTNALKTDAKRIVVKRPNSAPELANQQNRTATMAIRSKKHRFDVYILN</sequence>
<keyword evidence="3" id="KW-1185">Reference proteome</keyword>
<organism evidence="2 3">
    <name type="scientific">Glaciecola siphonariae</name>
    <dbReference type="NCBI Taxonomy" id="521012"/>
    <lineage>
        <taxon>Bacteria</taxon>
        <taxon>Pseudomonadati</taxon>
        <taxon>Pseudomonadota</taxon>
        <taxon>Gammaproteobacteria</taxon>
        <taxon>Alteromonadales</taxon>
        <taxon>Alteromonadaceae</taxon>
        <taxon>Glaciecola</taxon>
    </lineage>
</organism>
<comment type="catalytic activity">
    <reaction evidence="1">
        <text>guanosine(1516) in 16S rRNA + S-adenosyl-L-methionine = N(2)-methylguanosine(1516) in 16S rRNA + S-adenosyl-L-homocysteine + H(+)</text>
        <dbReference type="Rhea" id="RHEA:43220"/>
        <dbReference type="Rhea" id="RHEA-COMP:10412"/>
        <dbReference type="Rhea" id="RHEA-COMP:10413"/>
        <dbReference type="ChEBI" id="CHEBI:15378"/>
        <dbReference type="ChEBI" id="CHEBI:57856"/>
        <dbReference type="ChEBI" id="CHEBI:59789"/>
        <dbReference type="ChEBI" id="CHEBI:74269"/>
        <dbReference type="ChEBI" id="CHEBI:74481"/>
        <dbReference type="EC" id="2.1.1.242"/>
    </reaction>
</comment>
<accession>A0ABV9LYF9</accession>
<dbReference type="InterPro" id="IPR029063">
    <property type="entry name" value="SAM-dependent_MTases_sf"/>
</dbReference>
<dbReference type="GO" id="GO:0032259">
    <property type="term" value="P:methylation"/>
    <property type="evidence" value="ECO:0007669"/>
    <property type="project" value="UniProtKB-KW"/>
</dbReference>
<proteinExistence type="inferred from homology"/>
<dbReference type="Pfam" id="PF04445">
    <property type="entry name" value="SAM_MT"/>
    <property type="match status" value="1"/>
</dbReference>
<keyword evidence="1 2" id="KW-0489">Methyltransferase</keyword>
<dbReference type="EC" id="2.1.1.242" evidence="1"/>
<reference evidence="3" key="1">
    <citation type="journal article" date="2019" name="Int. J. Syst. Evol. Microbiol.">
        <title>The Global Catalogue of Microorganisms (GCM) 10K type strain sequencing project: providing services to taxonomists for standard genome sequencing and annotation.</title>
        <authorList>
            <consortium name="The Broad Institute Genomics Platform"/>
            <consortium name="The Broad Institute Genome Sequencing Center for Infectious Disease"/>
            <person name="Wu L."/>
            <person name="Ma J."/>
        </authorList>
    </citation>
    <scope>NUCLEOTIDE SEQUENCE [LARGE SCALE GENOMIC DNA]</scope>
    <source>
        <strain evidence="3">KACC 12507</strain>
    </source>
</reference>
<dbReference type="GO" id="GO:0008168">
    <property type="term" value="F:methyltransferase activity"/>
    <property type="evidence" value="ECO:0007669"/>
    <property type="project" value="UniProtKB-KW"/>
</dbReference>
<dbReference type="PANTHER" id="PTHR36112">
    <property type="entry name" value="RIBOSOMAL RNA SMALL SUBUNIT METHYLTRANSFERASE J"/>
    <property type="match status" value="1"/>
</dbReference>
<dbReference type="PANTHER" id="PTHR36112:SF1">
    <property type="entry name" value="RIBOSOMAL RNA SMALL SUBUNIT METHYLTRANSFERASE J"/>
    <property type="match status" value="1"/>
</dbReference>
<dbReference type="RefSeq" id="WP_382409384.1">
    <property type="nucleotide sequence ID" value="NZ_JBHSGU010000005.1"/>
</dbReference>
<dbReference type="InterPro" id="IPR007536">
    <property type="entry name" value="16SrRNA_methylTrfase_J"/>
</dbReference>
<keyword evidence="1" id="KW-0698">rRNA processing</keyword>
<feature type="binding site" evidence="1">
    <location>
        <begin position="132"/>
        <end position="133"/>
    </location>
    <ligand>
        <name>S-adenosyl-L-methionine</name>
        <dbReference type="ChEBI" id="CHEBI:59789"/>
    </ligand>
</feature>
<comment type="subcellular location">
    <subcellularLocation>
        <location evidence="1">Cytoplasm</location>
    </subcellularLocation>
</comment>
<keyword evidence="1" id="KW-0949">S-adenosyl-L-methionine</keyword>
<protein>
    <recommendedName>
        <fullName evidence="1">Ribosomal RNA small subunit methyltransferase J</fullName>
        <ecNumber evidence="1">2.1.1.242</ecNumber>
    </recommendedName>
    <alternativeName>
        <fullName evidence="1">16S rRNA m2G1516 methyltransferase</fullName>
    </alternativeName>
    <alternativeName>
        <fullName evidence="1">rRNA (guanine-N(2)-)-methyltransferase</fullName>
    </alternativeName>
</protein>
<comment type="caution">
    <text evidence="2">The sequence shown here is derived from an EMBL/GenBank/DDBJ whole genome shotgun (WGS) entry which is preliminary data.</text>
</comment>
<dbReference type="EMBL" id="JBHSGU010000005">
    <property type="protein sequence ID" value="MFC4701184.1"/>
    <property type="molecule type" value="Genomic_DNA"/>
</dbReference>
<dbReference type="CDD" id="cd02440">
    <property type="entry name" value="AdoMet_MTases"/>
    <property type="match status" value="1"/>
</dbReference>
<comment type="caution">
    <text evidence="1">Lacks conserved residue(s) required for the propagation of feature annotation.</text>
</comment>
<dbReference type="Proteomes" id="UP001595897">
    <property type="component" value="Unassembled WGS sequence"/>
</dbReference>
<comment type="function">
    <text evidence="1">Specifically methylates the guanosine in position 1516 of 16S rRNA.</text>
</comment>
<evidence type="ECO:0000256" key="1">
    <source>
        <dbReference type="HAMAP-Rule" id="MF_01523"/>
    </source>
</evidence>
<dbReference type="HAMAP" id="MF_01523">
    <property type="entry name" value="16SrRNA_methyltr_J"/>
    <property type="match status" value="1"/>
</dbReference>
<dbReference type="Gene3D" id="3.40.50.150">
    <property type="entry name" value="Vaccinia Virus protein VP39"/>
    <property type="match status" value="1"/>
</dbReference>
<keyword evidence="1" id="KW-0963">Cytoplasm</keyword>
<gene>
    <name evidence="1" type="primary">rsmJ</name>
    <name evidence="2" type="ORF">ACFO4O_13510</name>
</gene>
<evidence type="ECO:0000313" key="2">
    <source>
        <dbReference type="EMBL" id="MFC4701184.1"/>
    </source>
</evidence>